<evidence type="ECO:0000313" key="2">
    <source>
        <dbReference type="EMBL" id="MDN4495133.1"/>
    </source>
</evidence>
<dbReference type="EMBL" id="JAUHTQ010000016">
    <property type="protein sequence ID" value="MDN4495133.1"/>
    <property type="molecule type" value="Genomic_DNA"/>
</dbReference>
<sequence length="149" mass="17237">MHIDYELIFGMDKQMHFVGYVVISVLSGIFMLLLSEKHSVKRRLGYLWITLVIIGILEEYRQFWLPDRSAEFLDALANMFGVTVGLLLPILYAIKIKYSRKFASGRYTIYSFTIIALLIGLSIINERPFILFEEPYIAKFTNIVAFIGL</sequence>
<keyword evidence="1" id="KW-0472">Membrane</keyword>
<dbReference type="RefSeq" id="WP_301139450.1">
    <property type="nucleotide sequence ID" value="NZ_JAUHTQ010000016.1"/>
</dbReference>
<keyword evidence="1" id="KW-1133">Transmembrane helix</keyword>
<feature type="transmembrane region" description="Helical" evidence="1">
    <location>
        <begin position="107"/>
        <end position="124"/>
    </location>
</feature>
<keyword evidence="3" id="KW-1185">Reference proteome</keyword>
<dbReference type="NCBIfam" id="NF037970">
    <property type="entry name" value="vanZ_1"/>
    <property type="match status" value="1"/>
</dbReference>
<protein>
    <submittedName>
        <fullName evidence="2">VanZ family protein</fullName>
    </submittedName>
</protein>
<name>A0ABT8GUN4_9BACL</name>
<gene>
    <name evidence="2" type="ORF">QYB95_16385</name>
</gene>
<evidence type="ECO:0000256" key="1">
    <source>
        <dbReference type="SAM" id="Phobius"/>
    </source>
</evidence>
<feature type="transmembrane region" description="Helical" evidence="1">
    <location>
        <begin position="46"/>
        <end position="63"/>
    </location>
</feature>
<organism evidence="2 3">
    <name type="scientific">Ureibacillus aquaedulcis</name>
    <dbReference type="NCBI Taxonomy" id="3058421"/>
    <lineage>
        <taxon>Bacteria</taxon>
        <taxon>Bacillati</taxon>
        <taxon>Bacillota</taxon>
        <taxon>Bacilli</taxon>
        <taxon>Bacillales</taxon>
        <taxon>Caryophanaceae</taxon>
        <taxon>Ureibacillus</taxon>
    </lineage>
</organism>
<comment type="caution">
    <text evidence="2">The sequence shown here is derived from an EMBL/GenBank/DDBJ whole genome shotgun (WGS) entry which is preliminary data.</text>
</comment>
<feature type="transmembrane region" description="Helical" evidence="1">
    <location>
        <begin position="75"/>
        <end position="95"/>
    </location>
</feature>
<proteinExistence type="predicted"/>
<keyword evidence="1" id="KW-0812">Transmembrane</keyword>
<feature type="transmembrane region" description="Helical" evidence="1">
    <location>
        <begin position="17"/>
        <end position="34"/>
    </location>
</feature>
<evidence type="ECO:0000313" key="3">
    <source>
        <dbReference type="Proteomes" id="UP001172743"/>
    </source>
</evidence>
<accession>A0ABT8GUN4</accession>
<dbReference type="Proteomes" id="UP001172743">
    <property type="component" value="Unassembled WGS sequence"/>
</dbReference>
<reference evidence="2" key="1">
    <citation type="submission" date="2023-07" db="EMBL/GenBank/DDBJ databases">
        <title>Ureibacillus sp. isolated from freshwater well.</title>
        <authorList>
            <person name="Kirdat K."/>
            <person name="Bhatt A."/>
            <person name="Teware R."/>
            <person name="Bhavsar Y."/>
            <person name="Yadav A."/>
        </authorList>
    </citation>
    <scope>NUCLEOTIDE SEQUENCE</scope>
    <source>
        <strain evidence="2">BA0131</strain>
    </source>
</reference>